<reference evidence="1" key="1">
    <citation type="submission" date="2020-06" db="EMBL/GenBank/DDBJ databases">
        <authorList>
            <person name="Li T."/>
            <person name="Hu X."/>
            <person name="Zhang T."/>
            <person name="Song X."/>
            <person name="Zhang H."/>
            <person name="Dai N."/>
            <person name="Sheng W."/>
            <person name="Hou X."/>
            <person name="Wei L."/>
        </authorList>
    </citation>
    <scope>NUCLEOTIDE SEQUENCE</scope>
    <source>
        <strain evidence="1">G02</strain>
        <tissue evidence="1">Leaf</tissue>
    </source>
</reference>
<protein>
    <submittedName>
        <fullName evidence="1">Uncharacterized protein</fullName>
    </submittedName>
</protein>
<accession>A0AAW2MZR9</accession>
<proteinExistence type="predicted"/>
<comment type="caution">
    <text evidence="1">The sequence shown here is derived from an EMBL/GenBank/DDBJ whole genome shotgun (WGS) entry which is preliminary data.</text>
</comment>
<dbReference type="AlphaFoldDB" id="A0AAW2MZR9"/>
<evidence type="ECO:0000313" key="1">
    <source>
        <dbReference type="EMBL" id="KAL0336676.1"/>
    </source>
</evidence>
<name>A0AAW2MZR9_SESRA</name>
<reference evidence="1" key="2">
    <citation type="journal article" date="2024" name="Plant">
        <title>Genomic evolution and insights into agronomic trait innovations of Sesamum species.</title>
        <authorList>
            <person name="Miao H."/>
            <person name="Wang L."/>
            <person name="Qu L."/>
            <person name="Liu H."/>
            <person name="Sun Y."/>
            <person name="Le M."/>
            <person name="Wang Q."/>
            <person name="Wei S."/>
            <person name="Zheng Y."/>
            <person name="Lin W."/>
            <person name="Duan Y."/>
            <person name="Cao H."/>
            <person name="Xiong S."/>
            <person name="Wang X."/>
            <person name="Wei L."/>
            <person name="Li C."/>
            <person name="Ma Q."/>
            <person name="Ju M."/>
            <person name="Zhao R."/>
            <person name="Li G."/>
            <person name="Mu C."/>
            <person name="Tian Q."/>
            <person name="Mei H."/>
            <person name="Zhang T."/>
            <person name="Gao T."/>
            <person name="Zhang H."/>
        </authorList>
    </citation>
    <scope>NUCLEOTIDE SEQUENCE</scope>
    <source>
        <strain evidence="1">G02</strain>
    </source>
</reference>
<organism evidence="1">
    <name type="scientific">Sesamum radiatum</name>
    <name type="common">Black benniseed</name>
    <dbReference type="NCBI Taxonomy" id="300843"/>
    <lineage>
        <taxon>Eukaryota</taxon>
        <taxon>Viridiplantae</taxon>
        <taxon>Streptophyta</taxon>
        <taxon>Embryophyta</taxon>
        <taxon>Tracheophyta</taxon>
        <taxon>Spermatophyta</taxon>
        <taxon>Magnoliopsida</taxon>
        <taxon>eudicotyledons</taxon>
        <taxon>Gunneridae</taxon>
        <taxon>Pentapetalae</taxon>
        <taxon>asterids</taxon>
        <taxon>lamiids</taxon>
        <taxon>Lamiales</taxon>
        <taxon>Pedaliaceae</taxon>
        <taxon>Sesamum</taxon>
    </lineage>
</organism>
<gene>
    <name evidence="1" type="ORF">Sradi_4879500</name>
</gene>
<sequence>MPMFAEGLDSHTFVTRSQPQLASLPPCILSTISEPVDASLDATEHPRSASALRHSPYAYNAHLKPNIQSVHPRCTPLSWPSSIPCPSRTAS</sequence>
<dbReference type="EMBL" id="JACGWJ010000021">
    <property type="protein sequence ID" value="KAL0336676.1"/>
    <property type="molecule type" value="Genomic_DNA"/>
</dbReference>